<evidence type="ECO:0000256" key="3">
    <source>
        <dbReference type="ARBA" id="ARBA00022737"/>
    </source>
</evidence>
<keyword evidence="5" id="KW-0227">DNA damage</keyword>
<feature type="domain" description="MMS19 N-terminal" evidence="8">
    <location>
        <begin position="38"/>
        <end position="312"/>
    </location>
</feature>
<accession>L8GZ09</accession>
<dbReference type="PANTHER" id="PTHR12891">
    <property type="entry name" value="DNA REPAIR/TRANSCRIPTION PROTEIN MET18/MMS19"/>
    <property type="match status" value="1"/>
</dbReference>
<comment type="function">
    <text evidence="5">Key component of the cytosolic iron-sulfur protein assembly (CIA) complex, a multiprotein complex that mediates the incorporation of iron-sulfur cluster into apoproteins specifically involved in DNA metabolism and genomic integrity. In the CIA complex, MMS19 acts as an adapter between early-acting CIA components and a subset of cellular target iron-sulfur proteins.</text>
</comment>
<feature type="domain" description="MMS19 C-terminal" evidence="7">
    <location>
        <begin position="591"/>
        <end position="1042"/>
    </location>
</feature>
<dbReference type="InterPro" id="IPR039920">
    <property type="entry name" value="MMS19"/>
</dbReference>
<dbReference type="OrthoDB" id="342900at2759"/>
<dbReference type="VEuPathDB" id="AmoebaDB:ACA1_065940"/>
<evidence type="ECO:0000259" key="8">
    <source>
        <dbReference type="Pfam" id="PF14500"/>
    </source>
</evidence>
<sequence>MGDRSLVATIDDFVNPEKGEEARTDALNTLLIPLHQLVENMADYLPSKDEVIRGRATLLLSEIIARLPELKLDEGSLHFLSAFYADRLQDFPSISEVLKGILALLTNHTTTDEDVVAIIRRHNLHHPTLRDITAEVVDQGYMVSLSQAARMNLLQIYSIVLDKFEDAAKSLKADFVFSFVRVLDGERDPRNLVIGFQTFVKVVHSIPEFVRFSEELFEVVSVYFPVTFTPKPNDPYGITKEALVQSLRACFAASSELAQHVIPFLLDKESSTISETKLDALETLSLCAQSYGSLTISRYVEDIWPALRTEVLTSKEARVVDQALKTVSDLTKVLASDVVTITSGARVSSNLREFLEPLINQCLHELRSPDSKIAISCGKILQAAASASVRACVEILKDTFPILLRQFSLEQRPSHRQSLLDLVLNFVIASSQFSELTVEDHPLRPWRDQLFTTFTSTFVAQSVLSTAKFKITSITGLRGLLLADLLDANQTEVVLLHFSKAVLEDKDAVVRSNALRALDVVAHQPGKAGLVEKYTLPALLDAITSMTTQSDVATLPQPREASKEVTLCNTTAREESEEHREDSEGKTLPSILGALTVLASEASLCRVMVPRLLAITESHWAELREASQDGKPHSVPAHVLEALSRVVASAAESPAIIQEWAATHCPRVLKLLINEASSQTATTPDSADFLHALDSSVRLFGAVTRGLEAGTERAAFVDSVAALFLNGKADKFPHEVESFRPFDEKAPTGQKLLIRVFTAVVGSAHRDTPLASADEALGRLYAFTETRAIANAGEAAKAHELIALSASQGLAAVVNKLPEDSSELSEFLAQVLPELGRKVGPGSSAPFQEKTDALRTLTWLAKALVMRGHAKGKEVANELIGLLSSTEEEGHKKLSVLAAQSMDVIIGDSEDVLNVHTSSRIRVLYKQRFFSELLPTLLRGFHEASAPSKPAHLLAISYLLKHIPKSVLLSELHTVMPLIVQSINADDEGLIASTLQTLSMLIKEAPNMVSEHVSAFVPALLRLTTFRPKMAIRIAALDCLSSFITLPFYKIFPYQKKIANELSAALDDPKRAVRKAAVKCRNQWLTTCLIDPRFGLKTDNTALRKPAAAPEPHRGHDHHGHDHDHAHGHGHSHAH</sequence>
<dbReference type="RefSeq" id="XP_004339786.1">
    <property type="nucleotide sequence ID" value="XM_004339738.1"/>
</dbReference>
<comment type="similarity">
    <text evidence="2 5">Belongs to the MET18/MMS19 family.</text>
</comment>
<dbReference type="STRING" id="1257118.L8GZ09"/>
<dbReference type="Pfam" id="PF14500">
    <property type="entry name" value="MMS19_N"/>
    <property type="match status" value="1"/>
</dbReference>
<proteinExistence type="inferred from homology"/>
<dbReference type="Gene3D" id="1.25.10.10">
    <property type="entry name" value="Leucine-rich Repeat Variant"/>
    <property type="match status" value="2"/>
</dbReference>
<evidence type="ECO:0000259" key="7">
    <source>
        <dbReference type="Pfam" id="PF12460"/>
    </source>
</evidence>
<dbReference type="InterPro" id="IPR011989">
    <property type="entry name" value="ARM-like"/>
</dbReference>
<dbReference type="InterPro" id="IPR016024">
    <property type="entry name" value="ARM-type_fold"/>
</dbReference>
<evidence type="ECO:0000256" key="2">
    <source>
        <dbReference type="ARBA" id="ARBA00009340"/>
    </source>
</evidence>
<organism evidence="9 10">
    <name type="scientific">Acanthamoeba castellanii (strain ATCC 30010 / Neff)</name>
    <dbReference type="NCBI Taxonomy" id="1257118"/>
    <lineage>
        <taxon>Eukaryota</taxon>
        <taxon>Amoebozoa</taxon>
        <taxon>Discosea</taxon>
        <taxon>Longamoebia</taxon>
        <taxon>Centramoebida</taxon>
        <taxon>Acanthamoebidae</taxon>
        <taxon>Acanthamoeba</taxon>
    </lineage>
</organism>
<gene>
    <name evidence="9" type="ORF">ACA1_065940</name>
</gene>
<dbReference type="AlphaFoldDB" id="L8GZ09"/>
<dbReference type="Pfam" id="PF12460">
    <property type="entry name" value="MMS19_C"/>
    <property type="match status" value="1"/>
</dbReference>
<keyword evidence="3" id="KW-0677">Repeat</keyword>
<evidence type="ECO:0000313" key="10">
    <source>
        <dbReference type="Proteomes" id="UP000011083"/>
    </source>
</evidence>
<dbReference type="KEGG" id="acan:ACA1_065940"/>
<evidence type="ECO:0000313" key="9">
    <source>
        <dbReference type="EMBL" id="ELR17773.1"/>
    </source>
</evidence>
<dbReference type="InterPro" id="IPR024687">
    <property type="entry name" value="MMS19_C"/>
</dbReference>
<feature type="compositionally biased region" description="Basic and acidic residues" evidence="6">
    <location>
        <begin position="1111"/>
        <end position="1127"/>
    </location>
</feature>
<keyword evidence="10" id="KW-1185">Reference proteome</keyword>
<keyword evidence="4 5" id="KW-0539">Nucleus</keyword>
<protein>
    <recommendedName>
        <fullName evidence="5">MMS19 nucleotide excision repair protein</fullName>
    </recommendedName>
</protein>
<dbReference type="GO" id="GO:0051604">
    <property type="term" value="P:protein maturation"/>
    <property type="evidence" value="ECO:0007669"/>
    <property type="project" value="UniProtKB-UniRule"/>
</dbReference>
<evidence type="ECO:0000256" key="1">
    <source>
        <dbReference type="ARBA" id="ARBA00004123"/>
    </source>
</evidence>
<dbReference type="GO" id="GO:0016226">
    <property type="term" value="P:iron-sulfur cluster assembly"/>
    <property type="evidence" value="ECO:0007669"/>
    <property type="project" value="UniProtKB-UniRule"/>
</dbReference>
<reference evidence="9 10" key="1">
    <citation type="journal article" date="2013" name="Genome Biol.">
        <title>Genome of Acanthamoeba castellanii highlights extensive lateral gene transfer and early evolution of tyrosine kinase signaling.</title>
        <authorList>
            <person name="Clarke M."/>
            <person name="Lohan A.J."/>
            <person name="Liu B."/>
            <person name="Lagkouvardos I."/>
            <person name="Roy S."/>
            <person name="Zafar N."/>
            <person name="Bertelli C."/>
            <person name="Schilde C."/>
            <person name="Kianianmomeni A."/>
            <person name="Burglin T.R."/>
            <person name="Frech C."/>
            <person name="Turcotte B."/>
            <person name="Kopec K.O."/>
            <person name="Synnott J.M."/>
            <person name="Choo C."/>
            <person name="Paponov I."/>
            <person name="Finkler A."/>
            <person name="Soon Heng Tan C."/>
            <person name="Hutchins A.P."/>
            <person name="Weinmeier T."/>
            <person name="Rattei T."/>
            <person name="Chu J.S."/>
            <person name="Gimenez G."/>
            <person name="Irimia M."/>
            <person name="Rigden D.J."/>
            <person name="Fitzpatrick D.A."/>
            <person name="Lorenzo-Morales J."/>
            <person name="Bateman A."/>
            <person name="Chiu C.H."/>
            <person name="Tang P."/>
            <person name="Hegemann P."/>
            <person name="Fromm H."/>
            <person name="Raoult D."/>
            <person name="Greub G."/>
            <person name="Miranda-Saavedra D."/>
            <person name="Chen N."/>
            <person name="Nash P."/>
            <person name="Ginger M.L."/>
            <person name="Horn M."/>
            <person name="Schaap P."/>
            <person name="Caler L."/>
            <person name="Loftus B."/>
        </authorList>
    </citation>
    <scope>NUCLEOTIDE SEQUENCE [LARGE SCALE GENOMIC DNA]</scope>
    <source>
        <strain evidence="9 10">Neff</strain>
    </source>
</reference>
<dbReference type="Proteomes" id="UP000011083">
    <property type="component" value="Unassembled WGS sequence"/>
</dbReference>
<dbReference type="InterPro" id="IPR029240">
    <property type="entry name" value="MMS19_N"/>
</dbReference>
<dbReference type="PANTHER" id="PTHR12891:SF0">
    <property type="entry name" value="MMS19 NUCLEOTIDE EXCISION REPAIR PROTEIN HOMOLOG"/>
    <property type="match status" value="1"/>
</dbReference>
<evidence type="ECO:0000256" key="4">
    <source>
        <dbReference type="ARBA" id="ARBA00023242"/>
    </source>
</evidence>
<keyword evidence="5" id="KW-0234">DNA repair</keyword>
<comment type="subcellular location">
    <subcellularLocation>
        <location evidence="1 5">Nucleus</location>
    </subcellularLocation>
</comment>
<feature type="region of interest" description="Disordered" evidence="6">
    <location>
        <begin position="1105"/>
        <end position="1135"/>
    </location>
</feature>
<evidence type="ECO:0000256" key="6">
    <source>
        <dbReference type="SAM" id="MobiDB-lite"/>
    </source>
</evidence>
<evidence type="ECO:0000256" key="5">
    <source>
        <dbReference type="RuleBase" id="RU367072"/>
    </source>
</evidence>
<dbReference type="GO" id="GO:0006281">
    <property type="term" value="P:DNA repair"/>
    <property type="evidence" value="ECO:0007669"/>
    <property type="project" value="UniProtKB-UniRule"/>
</dbReference>
<dbReference type="OMA" id="FSFMPEF"/>
<dbReference type="GeneID" id="14918209"/>
<dbReference type="EMBL" id="KB007974">
    <property type="protein sequence ID" value="ELR17773.1"/>
    <property type="molecule type" value="Genomic_DNA"/>
</dbReference>
<dbReference type="SUPFAM" id="SSF48371">
    <property type="entry name" value="ARM repeat"/>
    <property type="match status" value="1"/>
</dbReference>
<dbReference type="GO" id="GO:0097361">
    <property type="term" value="C:cytosolic [4Fe-4S] assembly targeting complex"/>
    <property type="evidence" value="ECO:0007669"/>
    <property type="project" value="UniProtKB-UniRule"/>
</dbReference>
<name>L8GZ09_ACACF</name>
<dbReference type="GO" id="GO:0005634">
    <property type="term" value="C:nucleus"/>
    <property type="evidence" value="ECO:0007669"/>
    <property type="project" value="UniProtKB-SubCell"/>
</dbReference>